<dbReference type="AlphaFoldDB" id="A0A0C2N3K0"/>
<proteinExistence type="predicted"/>
<keyword evidence="2" id="KW-1185">Reference proteome</keyword>
<evidence type="ECO:0000313" key="1">
    <source>
        <dbReference type="EMBL" id="KII68467.1"/>
    </source>
</evidence>
<evidence type="ECO:0000313" key="2">
    <source>
        <dbReference type="Proteomes" id="UP000031668"/>
    </source>
</evidence>
<accession>A0A0C2N3K0</accession>
<gene>
    <name evidence="1" type="ORF">RF11_10825</name>
</gene>
<name>A0A0C2N3K0_THEKT</name>
<dbReference type="Proteomes" id="UP000031668">
    <property type="component" value="Unassembled WGS sequence"/>
</dbReference>
<reference evidence="1 2" key="1">
    <citation type="journal article" date="2014" name="Genome Biol. Evol.">
        <title>The genome of the myxosporean Thelohanellus kitauei shows adaptations to nutrient acquisition within its fish host.</title>
        <authorList>
            <person name="Yang Y."/>
            <person name="Xiong J."/>
            <person name="Zhou Z."/>
            <person name="Huo F."/>
            <person name="Miao W."/>
            <person name="Ran C."/>
            <person name="Liu Y."/>
            <person name="Zhang J."/>
            <person name="Feng J."/>
            <person name="Wang M."/>
            <person name="Wang M."/>
            <person name="Wang L."/>
            <person name="Yao B."/>
        </authorList>
    </citation>
    <scope>NUCLEOTIDE SEQUENCE [LARGE SCALE GENOMIC DNA]</scope>
    <source>
        <strain evidence="1">Wuqing</strain>
    </source>
</reference>
<dbReference type="EMBL" id="JWZT01002857">
    <property type="protein sequence ID" value="KII68467.1"/>
    <property type="molecule type" value="Genomic_DNA"/>
</dbReference>
<comment type="caution">
    <text evidence="1">The sequence shown here is derived from an EMBL/GenBank/DDBJ whole genome shotgun (WGS) entry which is preliminary data.</text>
</comment>
<organism evidence="1 2">
    <name type="scientific">Thelohanellus kitauei</name>
    <name type="common">Myxosporean</name>
    <dbReference type="NCBI Taxonomy" id="669202"/>
    <lineage>
        <taxon>Eukaryota</taxon>
        <taxon>Metazoa</taxon>
        <taxon>Cnidaria</taxon>
        <taxon>Myxozoa</taxon>
        <taxon>Myxosporea</taxon>
        <taxon>Bivalvulida</taxon>
        <taxon>Platysporina</taxon>
        <taxon>Myxobolidae</taxon>
        <taxon>Thelohanellus</taxon>
    </lineage>
</organism>
<sequence>MCKSSDELVGSCLLGPRSNQLSLVLLVDNNARVLNLNVLPSDSSISASSLDFTLDVRIETQMMPPEDVKTETPPTAAQPPAWSSFLEALAYYSRKYWYIIIPLTIANIVGSIIQNTEAPEETS</sequence>
<protein>
    <submittedName>
        <fullName evidence="1">Uncharacterized protein</fullName>
    </submittedName>
</protein>